<reference evidence="3" key="1">
    <citation type="journal article" date="2020" name="Fungal Divers.">
        <title>Resolving the Mortierellaceae phylogeny through synthesis of multi-gene phylogenetics and phylogenomics.</title>
        <authorList>
            <person name="Vandepol N."/>
            <person name="Liber J."/>
            <person name="Desiro A."/>
            <person name="Na H."/>
            <person name="Kennedy M."/>
            <person name="Barry K."/>
            <person name="Grigoriev I.V."/>
            <person name="Miller A.N."/>
            <person name="O'Donnell K."/>
            <person name="Stajich J.E."/>
            <person name="Bonito G."/>
        </authorList>
    </citation>
    <scope>NUCLEOTIDE SEQUENCE</scope>
    <source>
        <strain evidence="3">REB-010B</strain>
    </source>
</reference>
<keyword evidence="4" id="KW-1185">Reference proteome</keyword>
<dbReference type="Gene3D" id="2.60.40.200">
    <property type="entry name" value="Superoxide dismutase, copper/zinc binding domain"/>
    <property type="match status" value="1"/>
</dbReference>
<evidence type="ECO:0000259" key="2">
    <source>
        <dbReference type="Pfam" id="PF00080"/>
    </source>
</evidence>
<dbReference type="AlphaFoldDB" id="A0A9P6RBN0"/>
<dbReference type="PANTHER" id="PTHR20910">
    <property type="entry name" value="AGAP001623-PA"/>
    <property type="match status" value="1"/>
</dbReference>
<evidence type="ECO:0000256" key="1">
    <source>
        <dbReference type="SAM" id="SignalP"/>
    </source>
</evidence>
<feature type="signal peptide" evidence="1">
    <location>
        <begin position="1"/>
        <end position="18"/>
    </location>
</feature>
<dbReference type="GO" id="GO:0006801">
    <property type="term" value="P:superoxide metabolic process"/>
    <property type="evidence" value="ECO:0007669"/>
    <property type="project" value="InterPro"/>
</dbReference>
<organism evidence="3 4">
    <name type="scientific">Dissophora globulifera</name>
    <dbReference type="NCBI Taxonomy" id="979702"/>
    <lineage>
        <taxon>Eukaryota</taxon>
        <taxon>Fungi</taxon>
        <taxon>Fungi incertae sedis</taxon>
        <taxon>Mucoromycota</taxon>
        <taxon>Mortierellomycotina</taxon>
        <taxon>Mortierellomycetes</taxon>
        <taxon>Mortierellales</taxon>
        <taxon>Mortierellaceae</taxon>
        <taxon>Dissophora</taxon>
    </lineage>
</organism>
<protein>
    <recommendedName>
        <fullName evidence="2">Superoxide dismutase copper/zinc binding domain-containing protein</fullName>
    </recommendedName>
</protein>
<dbReference type="InterPro" id="IPR036423">
    <property type="entry name" value="SOD-like_Cu/Zn_dom_sf"/>
</dbReference>
<name>A0A9P6RBN0_9FUNG</name>
<keyword evidence="1" id="KW-0732">Signal</keyword>
<dbReference type="PANTHER" id="PTHR20910:SF1">
    <property type="entry name" value="SUPEROXIDE DISMUTASE COPPER_ZINC BINDING DOMAIN-CONTAINING PROTEIN"/>
    <property type="match status" value="1"/>
</dbReference>
<evidence type="ECO:0000313" key="4">
    <source>
        <dbReference type="Proteomes" id="UP000738325"/>
    </source>
</evidence>
<dbReference type="InterPro" id="IPR053257">
    <property type="entry name" value="Cu-only_SOD"/>
</dbReference>
<dbReference type="InterPro" id="IPR001424">
    <property type="entry name" value="SOD_Cu_Zn_dom"/>
</dbReference>
<dbReference type="OrthoDB" id="159229at2759"/>
<dbReference type="Proteomes" id="UP000738325">
    <property type="component" value="Unassembled WGS sequence"/>
</dbReference>
<dbReference type="EMBL" id="JAAAIP010000555">
    <property type="protein sequence ID" value="KAG0315201.1"/>
    <property type="molecule type" value="Genomic_DNA"/>
</dbReference>
<comment type="caution">
    <text evidence="3">The sequence shown here is derived from an EMBL/GenBank/DDBJ whole genome shotgun (WGS) entry which is preliminary data.</text>
</comment>
<dbReference type="GO" id="GO:0046872">
    <property type="term" value="F:metal ion binding"/>
    <property type="evidence" value="ECO:0007669"/>
    <property type="project" value="InterPro"/>
</dbReference>
<gene>
    <name evidence="3" type="ORF">BGZ99_007609</name>
</gene>
<accession>A0A9P6RBN0</accession>
<sequence>MLFKTAATLLAFAGLAAAQTTPELTHGVAKINMNNVTATFTFDKVAGGVNVTVNVASGLTEALAINKTSGFEYHVHVSPVGPGNNCTSTGAHLDPLKIGTATPCDKSNFALCQEGDLAGKHGNLIPDSSSQVGALSLIQYTDAQLTFTGDGAITGRSIVIHNNGTRIACADLVVDGYVAPAPTPLGTGSSTSTTKPNSAAKLVGSVALTGFVALMMMTL</sequence>
<feature type="domain" description="Superoxide dismutase copper/zinc binding" evidence="2">
    <location>
        <begin position="37"/>
        <end position="164"/>
    </location>
</feature>
<feature type="chain" id="PRO_5040418281" description="Superoxide dismutase copper/zinc binding domain-containing protein" evidence="1">
    <location>
        <begin position="19"/>
        <end position="219"/>
    </location>
</feature>
<evidence type="ECO:0000313" key="3">
    <source>
        <dbReference type="EMBL" id="KAG0315201.1"/>
    </source>
</evidence>
<proteinExistence type="predicted"/>
<dbReference type="SUPFAM" id="SSF49329">
    <property type="entry name" value="Cu,Zn superoxide dismutase-like"/>
    <property type="match status" value="1"/>
</dbReference>
<dbReference type="Pfam" id="PF00080">
    <property type="entry name" value="Sod_Cu"/>
    <property type="match status" value="1"/>
</dbReference>